<protein>
    <submittedName>
        <fullName evidence="1">YxeA family protein</fullName>
    </submittedName>
</protein>
<name>A0ACD3ZYN3_9BACI</name>
<organism evidence="1 2">
    <name type="scientific">Bacillus rugosus</name>
    <dbReference type="NCBI Taxonomy" id="2715209"/>
    <lineage>
        <taxon>Bacteria</taxon>
        <taxon>Bacillati</taxon>
        <taxon>Bacillota</taxon>
        <taxon>Bacilli</taxon>
        <taxon>Bacillales</taxon>
        <taxon>Bacillaceae</taxon>
        <taxon>Bacillus</taxon>
    </lineage>
</organism>
<keyword evidence="2" id="KW-1185">Reference proteome</keyword>
<gene>
    <name evidence="1" type="ORF">M0696_20185</name>
</gene>
<evidence type="ECO:0000313" key="1">
    <source>
        <dbReference type="EMBL" id="UPV79079.1"/>
    </source>
</evidence>
<reference evidence="1" key="1">
    <citation type="submission" date="2022-04" db="EMBL/GenBank/DDBJ databases">
        <title>Complete genome of Bacillus.</title>
        <authorList>
            <person name="Kong X."/>
            <person name="Hou M."/>
        </authorList>
    </citation>
    <scope>NUCLEOTIDE SEQUENCE</scope>
    <source>
        <strain evidence="1">A78.1</strain>
    </source>
</reference>
<evidence type="ECO:0000313" key="2">
    <source>
        <dbReference type="Proteomes" id="UP000830837"/>
    </source>
</evidence>
<dbReference type="EMBL" id="CP096590">
    <property type="protein sequence ID" value="UPV79079.1"/>
    <property type="molecule type" value="Genomic_DNA"/>
</dbReference>
<dbReference type="Proteomes" id="UP000830837">
    <property type="component" value="Chromosome"/>
</dbReference>
<accession>A0ACD3ZYN3</accession>
<proteinExistence type="predicted"/>
<sequence length="116" mass="13059">MKKILSIIVGAGAIAAICGILFIHNEITDRINPLVPRQDLYVQINRDGQHLKPGGTEYTLDGYNQSGEKSDVTFLASGDLRKNAYLKIYTKGKYVETWEEVQYKDLPKDVQSTLKQ</sequence>